<keyword evidence="6" id="KW-1185">Reference proteome</keyword>
<dbReference type="CDD" id="cd03193">
    <property type="entry name" value="GST_C_Metaxin"/>
    <property type="match status" value="1"/>
</dbReference>
<protein>
    <recommendedName>
        <fullName evidence="7">Failed axon connections</fullName>
    </recommendedName>
</protein>
<reference evidence="5 6" key="1">
    <citation type="submission" date="2024-11" db="EMBL/GenBank/DDBJ databases">
        <title>Chromosome-level genome assembly of the freshwater bivalve Anodonta woodiana.</title>
        <authorList>
            <person name="Chen X."/>
        </authorList>
    </citation>
    <scope>NUCLEOTIDE SEQUENCE [LARGE SCALE GENOMIC DNA]</scope>
    <source>
        <strain evidence="5">MN2024</strain>
        <tissue evidence="5">Gills</tissue>
    </source>
</reference>
<evidence type="ECO:0000313" key="6">
    <source>
        <dbReference type="Proteomes" id="UP001634394"/>
    </source>
</evidence>
<proteinExistence type="inferred from homology"/>
<keyword evidence="2" id="KW-0812">Transmembrane</keyword>
<dbReference type="Proteomes" id="UP001634394">
    <property type="component" value="Unassembled WGS sequence"/>
</dbReference>
<keyword evidence="2" id="KW-1133">Transmembrane helix</keyword>
<sequence>MATAVVDRLTDYAPYIGGAVVLGVGVVIIRQMRKKLASKRDIPPKDTVVLHQLDRAHYAPNLSHFAVKVETYLRITKIPYVNRFDGFNGAPKGKVPWIEYNEDVIPDSSFIIEFLNRKFSIDLNKDLTAEQRATSRALQKMVEENTYWCHILLRWAFHVKEMFIYYLGVPTVLFTRFILWRCSRRIMNKGYVQGIGRHTYEEITHIAKGDLKALSDFLGSKNFFFGDDVTEVDCAIFGQLSQIKWHTPDCETKTFFFDECSNLNKYCDRMKEKFWPDWDECTTRGGTTKATK</sequence>
<dbReference type="SUPFAM" id="SSF47616">
    <property type="entry name" value="GST C-terminal domain-like"/>
    <property type="match status" value="1"/>
</dbReference>
<dbReference type="Gene3D" id="1.20.1050.10">
    <property type="match status" value="1"/>
</dbReference>
<dbReference type="InterPro" id="IPR012336">
    <property type="entry name" value="Thioredoxin-like_fold"/>
</dbReference>
<dbReference type="Pfam" id="PF17172">
    <property type="entry name" value="GST_N_4"/>
    <property type="match status" value="1"/>
</dbReference>
<dbReference type="SUPFAM" id="SSF52833">
    <property type="entry name" value="Thioredoxin-like"/>
    <property type="match status" value="1"/>
</dbReference>
<dbReference type="Pfam" id="PF17171">
    <property type="entry name" value="GST_C_6"/>
    <property type="match status" value="1"/>
</dbReference>
<evidence type="ECO:0008006" key="7">
    <source>
        <dbReference type="Google" id="ProtNLM"/>
    </source>
</evidence>
<organism evidence="5 6">
    <name type="scientific">Sinanodonta woodiana</name>
    <name type="common">Chinese pond mussel</name>
    <name type="synonym">Anodonta woodiana</name>
    <dbReference type="NCBI Taxonomy" id="1069815"/>
    <lineage>
        <taxon>Eukaryota</taxon>
        <taxon>Metazoa</taxon>
        <taxon>Spiralia</taxon>
        <taxon>Lophotrochozoa</taxon>
        <taxon>Mollusca</taxon>
        <taxon>Bivalvia</taxon>
        <taxon>Autobranchia</taxon>
        <taxon>Heteroconchia</taxon>
        <taxon>Palaeoheterodonta</taxon>
        <taxon>Unionida</taxon>
        <taxon>Unionoidea</taxon>
        <taxon>Unionidae</taxon>
        <taxon>Unioninae</taxon>
        <taxon>Sinanodonta</taxon>
    </lineage>
</organism>
<dbReference type="InterPro" id="IPR040079">
    <property type="entry name" value="Glutathione_S-Trfase"/>
</dbReference>
<dbReference type="InterPro" id="IPR050931">
    <property type="entry name" value="Mito_Protein_Transport_Metaxin"/>
</dbReference>
<feature type="transmembrane region" description="Helical" evidence="2">
    <location>
        <begin position="12"/>
        <end position="30"/>
    </location>
</feature>
<dbReference type="SFLD" id="SFLDS00019">
    <property type="entry name" value="Glutathione_Transferase_(cytos"/>
    <property type="match status" value="1"/>
</dbReference>
<dbReference type="EMBL" id="JBJQND010000001">
    <property type="protein sequence ID" value="KAL3890220.1"/>
    <property type="molecule type" value="Genomic_DNA"/>
</dbReference>
<comment type="similarity">
    <text evidence="1">Belongs to the FAX family.</text>
</comment>
<evidence type="ECO:0000259" key="4">
    <source>
        <dbReference type="Pfam" id="PF17172"/>
    </source>
</evidence>
<dbReference type="InterPro" id="IPR033468">
    <property type="entry name" value="Metaxin_GST"/>
</dbReference>
<dbReference type="PANTHER" id="PTHR12289:SF41">
    <property type="entry name" value="FAILED AXON CONNECTIONS-RELATED"/>
    <property type="match status" value="1"/>
</dbReference>
<evidence type="ECO:0000256" key="2">
    <source>
        <dbReference type="SAM" id="Phobius"/>
    </source>
</evidence>
<feature type="transmembrane region" description="Helical" evidence="2">
    <location>
        <begin position="163"/>
        <end position="180"/>
    </location>
</feature>
<dbReference type="SFLD" id="SFLDG01200">
    <property type="entry name" value="SUF1.1"/>
    <property type="match status" value="1"/>
</dbReference>
<dbReference type="InterPro" id="IPR036282">
    <property type="entry name" value="Glutathione-S-Trfase_C_sf"/>
</dbReference>
<evidence type="ECO:0000313" key="5">
    <source>
        <dbReference type="EMBL" id="KAL3890220.1"/>
    </source>
</evidence>
<feature type="domain" description="Thioredoxin-like fold" evidence="4">
    <location>
        <begin position="65"/>
        <end position="156"/>
    </location>
</feature>
<feature type="domain" description="Metaxin glutathione S-transferase" evidence="3">
    <location>
        <begin position="207"/>
        <end position="270"/>
    </location>
</feature>
<dbReference type="SFLD" id="SFLDG01180">
    <property type="entry name" value="SUF1"/>
    <property type="match status" value="1"/>
</dbReference>
<keyword evidence="2" id="KW-0472">Membrane</keyword>
<dbReference type="PANTHER" id="PTHR12289">
    <property type="entry name" value="METAXIN RELATED"/>
    <property type="match status" value="1"/>
</dbReference>
<dbReference type="InterPro" id="IPR036249">
    <property type="entry name" value="Thioredoxin-like_sf"/>
</dbReference>
<evidence type="ECO:0000256" key="1">
    <source>
        <dbReference type="ARBA" id="ARBA00006475"/>
    </source>
</evidence>
<accession>A0ABD3XXA0</accession>
<dbReference type="InterPro" id="IPR026928">
    <property type="entry name" value="FAX/IsoI-like"/>
</dbReference>
<dbReference type="AlphaFoldDB" id="A0ABD3XXA0"/>
<evidence type="ECO:0000259" key="3">
    <source>
        <dbReference type="Pfam" id="PF17171"/>
    </source>
</evidence>
<comment type="caution">
    <text evidence="5">The sequence shown here is derived from an EMBL/GenBank/DDBJ whole genome shotgun (WGS) entry which is preliminary data.</text>
</comment>
<gene>
    <name evidence="5" type="ORF">ACJMK2_002511</name>
</gene>
<name>A0ABD3XXA0_SINWO</name>